<evidence type="ECO:0000313" key="3">
    <source>
        <dbReference type="EMBL" id="KMU81272.1"/>
    </source>
</evidence>
<gene>
    <name evidence="3" type="ORF">CISG_02649</name>
</gene>
<dbReference type="Pfam" id="PF12572">
    <property type="entry name" value="DUF3752"/>
    <property type="match status" value="1"/>
</dbReference>
<feature type="compositionally biased region" description="Basic and acidic residues" evidence="1">
    <location>
        <begin position="43"/>
        <end position="63"/>
    </location>
</feature>
<sequence>MGIQAPAALWRIQTASRRSIEEDFRAGKSSKQIALLKAQTKASDIEKDDPSARPFDKEKDIRGPTRINHAQRRELLNKSSSNI</sequence>
<dbReference type="Proteomes" id="UP000054559">
    <property type="component" value="Unassembled WGS sequence"/>
</dbReference>
<reference evidence="4" key="1">
    <citation type="journal article" date="2010" name="Genome Res.">
        <title>Population genomic sequencing of Coccidioides fungi reveals recent hybridization and transposon control.</title>
        <authorList>
            <person name="Neafsey D.E."/>
            <person name="Barker B.M."/>
            <person name="Sharpton T.J."/>
            <person name="Stajich J.E."/>
            <person name="Park D.J."/>
            <person name="Whiston E."/>
            <person name="Hung C.-Y."/>
            <person name="McMahan C."/>
            <person name="White J."/>
            <person name="Sykes S."/>
            <person name="Heiman D."/>
            <person name="Young S."/>
            <person name="Zeng Q."/>
            <person name="Abouelleil A."/>
            <person name="Aftuck L."/>
            <person name="Bessette D."/>
            <person name="Brown A."/>
            <person name="FitzGerald M."/>
            <person name="Lui A."/>
            <person name="Macdonald J.P."/>
            <person name="Priest M."/>
            <person name="Orbach M.J."/>
            <person name="Galgiani J.N."/>
            <person name="Kirkland T.N."/>
            <person name="Cole G.T."/>
            <person name="Birren B.W."/>
            <person name="Henn M.R."/>
            <person name="Taylor J.W."/>
            <person name="Rounsley S.D."/>
        </authorList>
    </citation>
    <scope>NUCLEOTIDE SEQUENCE [LARGE SCALE GENOMIC DNA]</scope>
    <source>
        <strain evidence="4">RMSCC 3703</strain>
    </source>
</reference>
<evidence type="ECO:0000313" key="4">
    <source>
        <dbReference type="Proteomes" id="UP000054559"/>
    </source>
</evidence>
<evidence type="ECO:0000256" key="1">
    <source>
        <dbReference type="SAM" id="MobiDB-lite"/>
    </source>
</evidence>
<name>A0A0J8U3F4_COCIT</name>
<dbReference type="AlphaFoldDB" id="A0A0J8U3F4"/>
<evidence type="ECO:0000259" key="2">
    <source>
        <dbReference type="Pfam" id="PF12572"/>
    </source>
</evidence>
<feature type="domain" description="DUF3752" evidence="2">
    <location>
        <begin position="15"/>
        <end position="80"/>
    </location>
</feature>
<feature type="region of interest" description="Disordered" evidence="1">
    <location>
        <begin position="39"/>
        <end position="83"/>
    </location>
</feature>
<protein>
    <recommendedName>
        <fullName evidence="2">DUF3752 domain-containing protein</fullName>
    </recommendedName>
</protein>
<accession>A0A0J8U3F4</accession>
<organism evidence="3 4">
    <name type="scientific">Coccidioides immitis RMSCC 3703</name>
    <dbReference type="NCBI Taxonomy" id="454286"/>
    <lineage>
        <taxon>Eukaryota</taxon>
        <taxon>Fungi</taxon>
        <taxon>Dikarya</taxon>
        <taxon>Ascomycota</taxon>
        <taxon>Pezizomycotina</taxon>
        <taxon>Eurotiomycetes</taxon>
        <taxon>Eurotiomycetidae</taxon>
        <taxon>Onygenales</taxon>
        <taxon>Onygenaceae</taxon>
        <taxon>Coccidioides</taxon>
    </lineage>
</organism>
<proteinExistence type="predicted"/>
<dbReference type="InterPro" id="IPR022226">
    <property type="entry name" value="DUF3752"/>
</dbReference>
<dbReference type="EMBL" id="DS268125">
    <property type="protein sequence ID" value="KMU81272.1"/>
    <property type="molecule type" value="Genomic_DNA"/>
</dbReference>
<dbReference type="OrthoDB" id="73491at2759"/>